<protein>
    <submittedName>
        <fullName evidence="2">Predicted protein</fullName>
    </submittedName>
</protein>
<keyword evidence="1" id="KW-0472">Membrane</keyword>
<keyword evidence="3" id="KW-1185">Reference proteome</keyword>
<dbReference type="AlphaFoldDB" id="B0DLA0"/>
<evidence type="ECO:0000313" key="3">
    <source>
        <dbReference type="Proteomes" id="UP000001194"/>
    </source>
</evidence>
<organism evidence="3">
    <name type="scientific">Laccaria bicolor (strain S238N-H82 / ATCC MYA-4686)</name>
    <name type="common">Bicoloured deceiver</name>
    <name type="synonym">Laccaria laccata var. bicolor</name>
    <dbReference type="NCBI Taxonomy" id="486041"/>
    <lineage>
        <taxon>Eukaryota</taxon>
        <taxon>Fungi</taxon>
        <taxon>Dikarya</taxon>
        <taxon>Basidiomycota</taxon>
        <taxon>Agaricomycotina</taxon>
        <taxon>Agaricomycetes</taxon>
        <taxon>Agaricomycetidae</taxon>
        <taxon>Agaricales</taxon>
        <taxon>Agaricineae</taxon>
        <taxon>Hydnangiaceae</taxon>
        <taxon>Laccaria</taxon>
    </lineage>
</organism>
<feature type="transmembrane region" description="Helical" evidence="1">
    <location>
        <begin position="125"/>
        <end position="144"/>
    </location>
</feature>
<reference evidence="2 3" key="1">
    <citation type="journal article" date="2008" name="Nature">
        <title>The genome of Laccaria bicolor provides insights into mycorrhizal symbiosis.</title>
        <authorList>
            <person name="Martin F."/>
            <person name="Aerts A."/>
            <person name="Ahren D."/>
            <person name="Brun A."/>
            <person name="Danchin E.G.J."/>
            <person name="Duchaussoy F."/>
            <person name="Gibon J."/>
            <person name="Kohler A."/>
            <person name="Lindquist E."/>
            <person name="Pereda V."/>
            <person name="Salamov A."/>
            <person name="Shapiro H.J."/>
            <person name="Wuyts J."/>
            <person name="Blaudez D."/>
            <person name="Buee M."/>
            <person name="Brokstein P."/>
            <person name="Canbaeck B."/>
            <person name="Cohen D."/>
            <person name="Courty P.E."/>
            <person name="Coutinho P.M."/>
            <person name="Delaruelle C."/>
            <person name="Detter J.C."/>
            <person name="Deveau A."/>
            <person name="DiFazio S."/>
            <person name="Duplessis S."/>
            <person name="Fraissinet-Tachet L."/>
            <person name="Lucic E."/>
            <person name="Frey-Klett P."/>
            <person name="Fourrey C."/>
            <person name="Feussner I."/>
            <person name="Gay G."/>
            <person name="Grimwood J."/>
            <person name="Hoegger P.J."/>
            <person name="Jain P."/>
            <person name="Kilaru S."/>
            <person name="Labbe J."/>
            <person name="Lin Y.C."/>
            <person name="Legue V."/>
            <person name="Le Tacon F."/>
            <person name="Marmeisse R."/>
            <person name="Melayah D."/>
            <person name="Montanini B."/>
            <person name="Muratet M."/>
            <person name="Nehls U."/>
            <person name="Niculita-Hirzel H."/>
            <person name="Oudot-Le Secq M.P."/>
            <person name="Peter M."/>
            <person name="Quesneville H."/>
            <person name="Rajashekar B."/>
            <person name="Reich M."/>
            <person name="Rouhier N."/>
            <person name="Schmutz J."/>
            <person name="Yin T."/>
            <person name="Chalot M."/>
            <person name="Henrissat B."/>
            <person name="Kuees U."/>
            <person name="Lucas S."/>
            <person name="Van de Peer Y."/>
            <person name="Podila G.K."/>
            <person name="Polle A."/>
            <person name="Pukkila P.J."/>
            <person name="Richardson P.M."/>
            <person name="Rouze P."/>
            <person name="Sanders I.R."/>
            <person name="Stajich J.E."/>
            <person name="Tunlid A."/>
            <person name="Tuskan G."/>
            <person name="Grigoriev I.V."/>
        </authorList>
    </citation>
    <scope>NUCLEOTIDE SEQUENCE [LARGE SCALE GENOMIC DNA]</scope>
    <source>
        <strain evidence="3">S238N-H82 / ATCC MYA-4686</strain>
    </source>
</reference>
<keyword evidence="1" id="KW-1133">Transmembrane helix</keyword>
<dbReference type="HOGENOM" id="CLU_1195044_0_0_1"/>
<evidence type="ECO:0000313" key="2">
    <source>
        <dbReference type="EMBL" id="EDR04526.1"/>
    </source>
</evidence>
<dbReference type="InParanoid" id="B0DLA0"/>
<dbReference type="KEGG" id="lbc:LACBIDRAFT_330429"/>
<dbReference type="RefSeq" id="XP_001884698.1">
    <property type="nucleotide sequence ID" value="XM_001884663.1"/>
</dbReference>
<sequence length="232" mass="26010">MGGESGGEGWCCWALVAVPRWRWWWWALSRIIVVVACRRARMSLFSHVIVVVTCRCWALVAVLRWCWRWWALVRRCRVSSCWHVVVVACRRRVSSLSRVVVLACHRRRRSRTSLSRAAATCRGENWALGWWAYVPLGWWAYVPLAHDVATSWALSLVLGPSFRVGVGVVGVGVGVVGVGMGVVGMGVVGVSGIGVGGVRGQWWWWKGKGWSQMCDHAANRIRDDMARPQVVT</sequence>
<proteinExistence type="predicted"/>
<dbReference type="Proteomes" id="UP000001194">
    <property type="component" value="Unassembled WGS sequence"/>
</dbReference>
<keyword evidence="1" id="KW-0812">Transmembrane</keyword>
<name>B0DLA0_LACBS</name>
<dbReference type="GeneID" id="6080473"/>
<feature type="transmembrane region" description="Helical" evidence="1">
    <location>
        <begin position="48"/>
        <end position="70"/>
    </location>
</feature>
<feature type="transmembrane region" description="Helical" evidence="1">
    <location>
        <begin position="164"/>
        <end position="190"/>
    </location>
</feature>
<evidence type="ECO:0000256" key="1">
    <source>
        <dbReference type="SAM" id="Phobius"/>
    </source>
</evidence>
<gene>
    <name evidence="2" type="ORF">LACBIDRAFT_330429</name>
</gene>
<dbReference type="EMBL" id="DS547117">
    <property type="protein sequence ID" value="EDR04526.1"/>
    <property type="molecule type" value="Genomic_DNA"/>
</dbReference>
<accession>B0DLA0</accession>